<accession>A0A2S3VXR7</accession>
<sequence length="366" mass="39785">MLGRWVLAAVVAVVVGVLLFLLHASIQLAQLQAINVWLLSGLPLLVWVLLFGSRAYFYGGALSQHQFLEEEAVNAQLAWQDWAQRYLAVHTSCVLLPDQVSASVLQGRRDLPLRTGQARRIAALPEQGDRAQAGLQLLLPVLGPALKALPAEKALRVTLLSDIEPDHDAALRDVWQQWQTSHLTQPATVTLTDELSCQWIDDTLKTARAALELILVVQVNGGEAYSDGLAALLLCPDQLAVAWDLPVQGGLLRPMPLDVATLNSELALFQQTQTMALQATGVLADSADWQPLTGNVFAIIGAQAVSLSAQQLWVQEHLCGLPGPFGHWLAAAFGLEMVRHQQQPVLLLAKDESRYWISTVIAGEVA</sequence>
<proteinExistence type="predicted"/>
<feature type="transmembrane region" description="Helical" evidence="1">
    <location>
        <begin position="6"/>
        <end position="24"/>
    </location>
</feature>
<keyword evidence="1" id="KW-0472">Membrane</keyword>
<evidence type="ECO:0000313" key="3">
    <source>
        <dbReference type="Proteomes" id="UP000237440"/>
    </source>
</evidence>
<evidence type="ECO:0000313" key="2">
    <source>
        <dbReference type="EMBL" id="POF44429.1"/>
    </source>
</evidence>
<evidence type="ECO:0000256" key="1">
    <source>
        <dbReference type="SAM" id="Phobius"/>
    </source>
</evidence>
<evidence type="ECO:0008006" key="4">
    <source>
        <dbReference type="Google" id="ProtNLM"/>
    </source>
</evidence>
<dbReference type="Proteomes" id="UP000237440">
    <property type="component" value="Unassembled WGS sequence"/>
</dbReference>
<keyword evidence="3" id="KW-1185">Reference proteome</keyword>
<organism evidence="2 3">
    <name type="scientific">Pseudomonas laurylsulfativorans</name>
    <dbReference type="NCBI Taxonomy" id="1943631"/>
    <lineage>
        <taxon>Bacteria</taxon>
        <taxon>Pseudomonadati</taxon>
        <taxon>Pseudomonadota</taxon>
        <taxon>Gammaproteobacteria</taxon>
        <taxon>Pseudomonadales</taxon>
        <taxon>Pseudomonadaceae</taxon>
        <taxon>Pseudomonas</taxon>
    </lineage>
</organism>
<dbReference type="EMBL" id="MUJK01000001">
    <property type="protein sequence ID" value="POF44429.1"/>
    <property type="molecule type" value="Genomic_DNA"/>
</dbReference>
<dbReference type="AlphaFoldDB" id="A0A2S3VXR7"/>
<name>A0A2S3VXR7_9PSED</name>
<gene>
    <name evidence="2" type="ORF">B0D71_05800</name>
</gene>
<protein>
    <recommendedName>
        <fullName evidence="4">Type VI secretion protein</fullName>
    </recommendedName>
</protein>
<keyword evidence="1" id="KW-1133">Transmembrane helix</keyword>
<dbReference type="OrthoDB" id="6828340at2"/>
<feature type="transmembrane region" description="Helical" evidence="1">
    <location>
        <begin position="36"/>
        <end position="57"/>
    </location>
</feature>
<keyword evidence="1" id="KW-0812">Transmembrane</keyword>
<comment type="caution">
    <text evidence="2">The sequence shown here is derived from an EMBL/GenBank/DDBJ whole genome shotgun (WGS) entry which is preliminary data.</text>
</comment>
<reference evidence="3" key="1">
    <citation type="submission" date="2017-02" db="EMBL/GenBank/DDBJ databases">
        <authorList>
            <person name="Furmanczyk E.M."/>
        </authorList>
    </citation>
    <scope>NUCLEOTIDE SEQUENCE [LARGE SCALE GENOMIC DNA]</scope>
    <source>
        <strain evidence="3">AP3_22</strain>
    </source>
</reference>